<dbReference type="PROSITE" id="PS51186">
    <property type="entry name" value="GNAT"/>
    <property type="match status" value="1"/>
</dbReference>
<evidence type="ECO:0000313" key="4">
    <source>
        <dbReference type="EMBL" id="CAG6399250.1"/>
    </source>
</evidence>
<dbReference type="Proteomes" id="UP001152519">
    <property type="component" value="Unassembled WGS sequence"/>
</dbReference>
<dbReference type="Pfam" id="PF00583">
    <property type="entry name" value="Acetyltransf_1"/>
    <property type="match status" value="1"/>
</dbReference>
<sequence length="181" mass="19292">MAAQFRTAGPGDAAAVARLHADSWRRHYRGAYSDAYLDGDVLTDRLAVWSGRLAAPEGTRTLLAEDGTEVLGFVHVVLDEDPEWGTLVDNLHVTSARQRTGVGRALLTRAAQEAVAGAQSPALYLWVLEQNTPAQAFYKALGAAHVGTTLVGAPAGDPACLNGTPSKFRMSWPDATRLRPA</sequence>
<keyword evidence="4" id="KW-0689">Ribosomal protein</keyword>
<dbReference type="SUPFAM" id="SSF55729">
    <property type="entry name" value="Acyl-CoA N-acyltransferases (Nat)"/>
    <property type="match status" value="1"/>
</dbReference>
<gene>
    <name evidence="4" type="ORF">SCOCK_90007</name>
</gene>
<evidence type="ECO:0000313" key="5">
    <source>
        <dbReference type="Proteomes" id="UP001152519"/>
    </source>
</evidence>
<feature type="domain" description="N-acetyltransferase" evidence="3">
    <location>
        <begin position="3"/>
        <end position="175"/>
    </location>
</feature>
<comment type="caution">
    <text evidence="4">The sequence shown here is derived from an EMBL/GenBank/DDBJ whole genome shotgun (WGS) entry which is preliminary data.</text>
</comment>
<proteinExistence type="predicted"/>
<dbReference type="InterPro" id="IPR016181">
    <property type="entry name" value="Acyl_CoA_acyltransferase"/>
</dbReference>
<protein>
    <submittedName>
        <fullName evidence="4">Ribosomal protein S18 acetylase RimI</fullName>
    </submittedName>
</protein>
<name>A0A9W4GXZ8_9ACTN</name>
<dbReference type="Gene3D" id="3.40.630.30">
    <property type="match status" value="1"/>
</dbReference>
<dbReference type="RefSeq" id="WP_251501796.1">
    <property type="nucleotide sequence ID" value="NZ_CAJSLV010000125.1"/>
</dbReference>
<dbReference type="GO" id="GO:0005840">
    <property type="term" value="C:ribosome"/>
    <property type="evidence" value="ECO:0007669"/>
    <property type="project" value="UniProtKB-KW"/>
</dbReference>
<dbReference type="AlphaFoldDB" id="A0A9W4GXZ8"/>
<dbReference type="PANTHER" id="PTHR43877">
    <property type="entry name" value="AMINOALKYLPHOSPHONATE N-ACETYLTRANSFERASE-RELATED-RELATED"/>
    <property type="match status" value="1"/>
</dbReference>
<evidence type="ECO:0000256" key="1">
    <source>
        <dbReference type="ARBA" id="ARBA00022679"/>
    </source>
</evidence>
<dbReference type="InterPro" id="IPR000182">
    <property type="entry name" value="GNAT_dom"/>
</dbReference>
<keyword evidence="4" id="KW-0687">Ribonucleoprotein</keyword>
<keyword evidence="2" id="KW-0012">Acyltransferase</keyword>
<dbReference type="GO" id="GO:0016747">
    <property type="term" value="F:acyltransferase activity, transferring groups other than amino-acyl groups"/>
    <property type="evidence" value="ECO:0007669"/>
    <property type="project" value="InterPro"/>
</dbReference>
<reference evidence="4" key="1">
    <citation type="submission" date="2021-05" db="EMBL/GenBank/DDBJ databases">
        <authorList>
            <person name="Arsene-Ploetze F."/>
        </authorList>
    </citation>
    <scope>NUCLEOTIDE SEQUENCE</scope>
    <source>
        <strain evidence="4">DSM 42138</strain>
    </source>
</reference>
<keyword evidence="5" id="KW-1185">Reference proteome</keyword>
<evidence type="ECO:0000256" key="2">
    <source>
        <dbReference type="ARBA" id="ARBA00023315"/>
    </source>
</evidence>
<organism evidence="4 5">
    <name type="scientific">Actinacidiphila cocklensis</name>
    <dbReference type="NCBI Taxonomy" id="887465"/>
    <lineage>
        <taxon>Bacteria</taxon>
        <taxon>Bacillati</taxon>
        <taxon>Actinomycetota</taxon>
        <taxon>Actinomycetes</taxon>
        <taxon>Kitasatosporales</taxon>
        <taxon>Streptomycetaceae</taxon>
        <taxon>Actinacidiphila</taxon>
    </lineage>
</organism>
<dbReference type="PANTHER" id="PTHR43877:SF1">
    <property type="entry name" value="ACETYLTRANSFERASE"/>
    <property type="match status" value="1"/>
</dbReference>
<dbReference type="CDD" id="cd04301">
    <property type="entry name" value="NAT_SF"/>
    <property type="match status" value="1"/>
</dbReference>
<evidence type="ECO:0000259" key="3">
    <source>
        <dbReference type="PROSITE" id="PS51186"/>
    </source>
</evidence>
<dbReference type="EMBL" id="CAJSLV010000125">
    <property type="protein sequence ID" value="CAG6399250.1"/>
    <property type="molecule type" value="Genomic_DNA"/>
</dbReference>
<dbReference type="InterPro" id="IPR050832">
    <property type="entry name" value="Bact_Acetyltransf"/>
</dbReference>
<keyword evidence="1" id="KW-0808">Transferase</keyword>
<accession>A0A9W4GXZ8</accession>